<accession>A0A119CU95</accession>
<organism evidence="6 7">
    <name type="scientific">Thiobacillus denitrificans</name>
    <dbReference type="NCBI Taxonomy" id="36861"/>
    <lineage>
        <taxon>Bacteria</taxon>
        <taxon>Pseudomonadati</taxon>
        <taxon>Pseudomonadota</taxon>
        <taxon>Betaproteobacteria</taxon>
        <taxon>Nitrosomonadales</taxon>
        <taxon>Thiobacillaceae</taxon>
        <taxon>Thiobacillus</taxon>
    </lineage>
</organism>
<dbReference type="EMBL" id="LDUG01000048">
    <property type="protein sequence ID" value="KVW93436.1"/>
    <property type="molecule type" value="Genomic_DNA"/>
</dbReference>
<dbReference type="Gene3D" id="2.30.30.180">
    <property type="entry name" value="Ribosome maturation factor RimP, C-terminal domain"/>
    <property type="match status" value="1"/>
</dbReference>
<comment type="subcellular location">
    <subcellularLocation>
        <location evidence="3">Cytoplasm</location>
    </subcellularLocation>
</comment>
<dbReference type="InterPro" id="IPR028998">
    <property type="entry name" value="RimP_C"/>
</dbReference>
<reference evidence="6 7" key="1">
    <citation type="journal article" date="2015" name="Appl. Environ. Microbiol.">
        <title>Aerobic and Anaerobic Thiosulfate Oxidation by a Cold-Adapted, Subglacial Chemoautotroph.</title>
        <authorList>
            <person name="Harrold Z.R."/>
            <person name="Skidmore M.L."/>
            <person name="Hamilton T.L."/>
            <person name="Desch L."/>
            <person name="Amada K."/>
            <person name="van Gelder W."/>
            <person name="Glover K."/>
            <person name="Roden E.E."/>
            <person name="Boyd E.S."/>
        </authorList>
    </citation>
    <scope>NUCLEOTIDE SEQUENCE [LARGE SCALE GENOMIC DNA]</scope>
    <source>
        <strain evidence="6 7">RG</strain>
    </source>
</reference>
<evidence type="ECO:0000256" key="3">
    <source>
        <dbReference type="HAMAP-Rule" id="MF_01077"/>
    </source>
</evidence>
<dbReference type="Proteomes" id="UP000064243">
    <property type="component" value="Unassembled WGS sequence"/>
</dbReference>
<dbReference type="InterPro" id="IPR036847">
    <property type="entry name" value="RimP_C_sf"/>
</dbReference>
<name>A0A119CU95_THIDE</name>
<feature type="domain" description="Ribosome maturation factor RimP N-terminal" evidence="4">
    <location>
        <begin position="7"/>
        <end position="73"/>
    </location>
</feature>
<evidence type="ECO:0000256" key="2">
    <source>
        <dbReference type="ARBA" id="ARBA00022517"/>
    </source>
</evidence>
<keyword evidence="2 3" id="KW-0690">Ribosome biogenesis</keyword>
<proteinExistence type="inferred from homology"/>
<dbReference type="InterPro" id="IPR003728">
    <property type="entry name" value="Ribosome_maturation_RimP"/>
</dbReference>
<dbReference type="InterPro" id="IPR028989">
    <property type="entry name" value="RimP_N"/>
</dbReference>
<dbReference type="Gene3D" id="3.30.300.70">
    <property type="entry name" value="RimP-like superfamily, N-terminal"/>
    <property type="match status" value="1"/>
</dbReference>
<dbReference type="SUPFAM" id="SSF75420">
    <property type="entry name" value="YhbC-like, N-terminal domain"/>
    <property type="match status" value="1"/>
</dbReference>
<comment type="function">
    <text evidence="3">Required for maturation of 30S ribosomal subunits.</text>
</comment>
<dbReference type="Pfam" id="PF02576">
    <property type="entry name" value="RimP_N"/>
    <property type="match status" value="1"/>
</dbReference>
<dbReference type="InterPro" id="IPR035956">
    <property type="entry name" value="RimP_N_sf"/>
</dbReference>
<comment type="similarity">
    <text evidence="3">Belongs to the RimP family.</text>
</comment>
<sequence>MDLPARLEPVLTELGYELVTLERAGRGLLRIFIDKPGGITIEDCAKVSNHLSHLFAVENIDYDRLEVSSPGIDRPLVRPQDYVRFAGEQVMLKLRVPMDNRRRLGGQLVGLEENVVKLIVDGTEVSVDLRNVDAARLNPKV</sequence>
<protein>
    <recommendedName>
        <fullName evidence="3">Ribosome maturation factor RimP</fullName>
    </recommendedName>
</protein>
<feature type="domain" description="Ribosome maturation factor RimP C-terminal" evidence="5">
    <location>
        <begin position="76"/>
        <end position="140"/>
    </location>
</feature>
<dbReference type="PATRIC" id="fig|36861.3.peg.2669"/>
<dbReference type="GO" id="GO:0006412">
    <property type="term" value="P:translation"/>
    <property type="evidence" value="ECO:0007669"/>
    <property type="project" value="TreeGrafter"/>
</dbReference>
<dbReference type="CDD" id="cd01734">
    <property type="entry name" value="YlxS_C"/>
    <property type="match status" value="1"/>
</dbReference>
<dbReference type="PANTHER" id="PTHR33867:SF1">
    <property type="entry name" value="RIBOSOME MATURATION FACTOR RIMP"/>
    <property type="match status" value="1"/>
</dbReference>
<gene>
    <name evidence="3" type="primary">rimP</name>
    <name evidence="6" type="ORF">ABW22_14240</name>
</gene>
<evidence type="ECO:0000313" key="6">
    <source>
        <dbReference type="EMBL" id="KVW93436.1"/>
    </source>
</evidence>
<evidence type="ECO:0000259" key="5">
    <source>
        <dbReference type="Pfam" id="PF17384"/>
    </source>
</evidence>
<keyword evidence="1 3" id="KW-0963">Cytoplasm</keyword>
<dbReference type="STRING" id="1123392.GCA_000376425_01452"/>
<evidence type="ECO:0000256" key="1">
    <source>
        <dbReference type="ARBA" id="ARBA00022490"/>
    </source>
</evidence>
<dbReference type="PANTHER" id="PTHR33867">
    <property type="entry name" value="RIBOSOME MATURATION FACTOR RIMP"/>
    <property type="match status" value="1"/>
</dbReference>
<comment type="caution">
    <text evidence="6">The sequence shown here is derived from an EMBL/GenBank/DDBJ whole genome shotgun (WGS) entry which is preliminary data.</text>
</comment>
<dbReference type="AlphaFoldDB" id="A0A119CU95"/>
<dbReference type="Pfam" id="PF17384">
    <property type="entry name" value="DUF150_C"/>
    <property type="match status" value="1"/>
</dbReference>
<dbReference type="SUPFAM" id="SSF74942">
    <property type="entry name" value="YhbC-like, C-terminal domain"/>
    <property type="match status" value="1"/>
</dbReference>
<dbReference type="GO" id="GO:0000028">
    <property type="term" value="P:ribosomal small subunit assembly"/>
    <property type="evidence" value="ECO:0007669"/>
    <property type="project" value="TreeGrafter"/>
</dbReference>
<dbReference type="NCBIfam" id="NF000929">
    <property type="entry name" value="PRK00092.2-1"/>
    <property type="match status" value="1"/>
</dbReference>
<dbReference type="GO" id="GO:0005829">
    <property type="term" value="C:cytosol"/>
    <property type="evidence" value="ECO:0007669"/>
    <property type="project" value="TreeGrafter"/>
</dbReference>
<keyword evidence="7" id="KW-1185">Reference proteome</keyword>
<evidence type="ECO:0000259" key="4">
    <source>
        <dbReference type="Pfam" id="PF02576"/>
    </source>
</evidence>
<evidence type="ECO:0000313" key="7">
    <source>
        <dbReference type="Proteomes" id="UP000064243"/>
    </source>
</evidence>
<dbReference type="HAMAP" id="MF_01077">
    <property type="entry name" value="RimP"/>
    <property type="match status" value="1"/>
</dbReference>